<reference evidence="3" key="1">
    <citation type="submission" date="2019-08" db="EMBL/GenBank/DDBJ databases">
        <authorList>
            <person name="Kucharzyk K."/>
            <person name="Murdoch R.W."/>
            <person name="Higgins S."/>
            <person name="Loffler F."/>
        </authorList>
    </citation>
    <scope>NUCLEOTIDE SEQUENCE</scope>
</reference>
<accession>A0A644ZQL8</accession>
<dbReference type="EMBL" id="VSSQ01008804">
    <property type="protein sequence ID" value="MPM39894.1"/>
    <property type="molecule type" value="Genomic_DNA"/>
</dbReference>
<sequence>MNQKDEQSTQVGWVGYAAFLFAIIFFSGIFASSKGWLGAFDFTVLNGSFGKIQGAQSAFTFRGTGGFGARDGFMFSLELMPAVIFALGVVSVIDGLGGLKAAQKLMTPILRPILGIPGVCALASIANLQSTDAAAGMVKELKENGRITDEERTIAITYQTSASALITNYFSSGVAVFGFMLVPIIVPVAVMLVFKVVGANLMRLYVKTVMKRSNNRFVSEN</sequence>
<keyword evidence="1" id="KW-0812">Transmembrane</keyword>
<feature type="transmembrane region" description="Helical" evidence="1">
    <location>
        <begin position="12"/>
        <end position="31"/>
    </location>
</feature>
<organism evidence="3">
    <name type="scientific">bioreactor metagenome</name>
    <dbReference type="NCBI Taxonomy" id="1076179"/>
    <lineage>
        <taxon>unclassified sequences</taxon>
        <taxon>metagenomes</taxon>
        <taxon>ecological metagenomes</taxon>
    </lineage>
</organism>
<feature type="transmembrane region" description="Helical" evidence="1">
    <location>
        <begin position="79"/>
        <end position="97"/>
    </location>
</feature>
<dbReference type="InterPro" id="IPR011642">
    <property type="entry name" value="Gate_dom"/>
</dbReference>
<evidence type="ECO:0000259" key="2">
    <source>
        <dbReference type="Pfam" id="PF07670"/>
    </source>
</evidence>
<evidence type="ECO:0000313" key="3">
    <source>
        <dbReference type="EMBL" id="MPM39894.1"/>
    </source>
</evidence>
<feature type="transmembrane region" description="Helical" evidence="1">
    <location>
        <begin position="109"/>
        <end position="128"/>
    </location>
</feature>
<proteinExistence type="predicted"/>
<dbReference type="Pfam" id="PF07670">
    <property type="entry name" value="Gate"/>
    <property type="match status" value="1"/>
</dbReference>
<evidence type="ECO:0000256" key="1">
    <source>
        <dbReference type="SAM" id="Phobius"/>
    </source>
</evidence>
<dbReference type="AlphaFoldDB" id="A0A644ZQL8"/>
<feature type="transmembrane region" description="Helical" evidence="1">
    <location>
        <begin position="169"/>
        <end position="194"/>
    </location>
</feature>
<protein>
    <recommendedName>
        <fullName evidence="2">Nucleoside transporter/FeoB GTPase Gate domain-containing protein</fullName>
    </recommendedName>
</protein>
<name>A0A644ZQL8_9ZZZZ</name>
<comment type="caution">
    <text evidence="3">The sequence shown here is derived from an EMBL/GenBank/DDBJ whole genome shotgun (WGS) entry which is preliminary data.</text>
</comment>
<feature type="domain" description="Nucleoside transporter/FeoB GTPase Gate" evidence="2">
    <location>
        <begin position="78"/>
        <end position="179"/>
    </location>
</feature>
<keyword evidence="1" id="KW-1133">Transmembrane helix</keyword>
<keyword evidence="1" id="KW-0472">Membrane</keyword>
<gene>
    <name evidence="3" type="ORF">SDC9_86530</name>
</gene>